<gene>
    <name evidence="1" type="ORF">Scep_027625</name>
</gene>
<dbReference type="EMBL" id="JBBNAG010000012">
    <property type="protein sequence ID" value="KAK9088543.1"/>
    <property type="molecule type" value="Genomic_DNA"/>
</dbReference>
<comment type="caution">
    <text evidence="1">The sequence shown here is derived from an EMBL/GenBank/DDBJ whole genome shotgun (WGS) entry which is preliminary data.</text>
</comment>
<dbReference type="AlphaFoldDB" id="A0AAP0HHE6"/>
<name>A0AAP0HHE6_9MAGN</name>
<protein>
    <submittedName>
        <fullName evidence="1">Uncharacterized protein</fullName>
    </submittedName>
</protein>
<dbReference type="Proteomes" id="UP001419268">
    <property type="component" value="Unassembled WGS sequence"/>
</dbReference>
<organism evidence="1 2">
    <name type="scientific">Stephania cephalantha</name>
    <dbReference type="NCBI Taxonomy" id="152367"/>
    <lineage>
        <taxon>Eukaryota</taxon>
        <taxon>Viridiplantae</taxon>
        <taxon>Streptophyta</taxon>
        <taxon>Embryophyta</taxon>
        <taxon>Tracheophyta</taxon>
        <taxon>Spermatophyta</taxon>
        <taxon>Magnoliopsida</taxon>
        <taxon>Ranunculales</taxon>
        <taxon>Menispermaceae</taxon>
        <taxon>Menispermoideae</taxon>
        <taxon>Cissampelideae</taxon>
        <taxon>Stephania</taxon>
    </lineage>
</organism>
<proteinExistence type="predicted"/>
<evidence type="ECO:0000313" key="2">
    <source>
        <dbReference type="Proteomes" id="UP001419268"/>
    </source>
</evidence>
<evidence type="ECO:0000313" key="1">
    <source>
        <dbReference type="EMBL" id="KAK9088543.1"/>
    </source>
</evidence>
<reference evidence="1 2" key="1">
    <citation type="submission" date="2024-01" db="EMBL/GenBank/DDBJ databases">
        <title>Genome assemblies of Stephania.</title>
        <authorList>
            <person name="Yang L."/>
        </authorList>
    </citation>
    <scope>NUCLEOTIDE SEQUENCE [LARGE SCALE GENOMIC DNA]</scope>
    <source>
        <strain evidence="1">JXDWG</strain>
        <tissue evidence="1">Leaf</tissue>
    </source>
</reference>
<keyword evidence="2" id="KW-1185">Reference proteome</keyword>
<accession>A0AAP0HHE6</accession>
<sequence length="187" mass="20929">MPATATIVGAVLGLWARKMYSELPLRKLPLHEASVGACSGDGFWERSSSTNSSNGMNRSKRISIRCSTRPEPRQRAALLQRLMAVPWARSKASSRTRSAAQRRFLGHEQVRYSFGTKQGRAWQRARPHLGRFIGHEQGRALASSGHKARRVPLARARRAPLHEQGILARLTKLDWASTKSKYYGLIS</sequence>